<organism evidence="6 7">
    <name type="scientific">Proteiniborus ethanoligenes</name>
    <dbReference type="NCBI Taxonomy" id="415015"/>
    <lineage>
        <taxon>Bacteria</taxon>
        <taxon>Bacillati</taxon>
        <taxon>Bacillota</taxon>
        <taxon>Clostridia</taxon>
        <taxon>Eubacteriales</taxon>
        <taxon>Proteiniborus</taxon>
    </lineage>
</organism>
<dbReference type="EC" id="2.7.4.27" evidence="5"/>
<comment type="function">
    <text evidence="5">Bifunctional serine/threonine kinase and phosphorylase involved in the regulation of the pyruvate, phosphate dikinase (PPDK) by catalyzing its phosphorylation/dephosphorylation.</text>
</comment>
<sequence length="274" mass="30834">MEGLQMYIVSDSLGETGALVARAAISQFKAENYEIKRYPYIHEKERLKEILDEASSQENSILIYTLVDKELAEYIKEYSMQTGLLAYDLISPIIDALSMKLNNEPSREPGIIRRLDEAYFKRVAAIEFAVKYDDGKDPRGLANADLVLIGISRTSKTPLSMYLANKNIKVANIPLVIEVEPPKEIYQIPAKKIIGLTNSPEKLNEIREERLKALGLPSGSNYASLERILQELDYAERIMKKIGCPVINVANKAIEETAEIVLSLLKKNGIIFKQ</sequence>
<dbReference type="Proteomes" id="UP000198625">
    <property type="component" value="Unassembled WGS sequence"/>
</dbReference>
<keyword evidence="3 5" id="KW-0547">Nucleotide-binding</keyword>
<dbReference type="GO" id="GO:0005524">
    <property type="term" value="F:ATP binding"/>
    <property type="evidence" value="ECO:0007669"/>
    <property type="project" value="InterPro"/>
</dbReference>
<dbReference type="AlphaFoldDB" id="A0A1H3QGK3"/>
<accession>A0A1H3QGK3</accession>
<dbReference type="Pfam" id="PF03618">
    <property type="entry name" value="Kinase-PPPase"/>
    <property type="match status" value="1"/>
</dbReference>
<protein>
    <recommendedName>
        <fullName evidence="5">Putative pyruvate, phosphate dikinase regulatory protein</fullName>
        <shortName evidence="5">PPDK regulatory protein</shortName>
        <ecNumber evidence="5">2.7.11.32</ecNumber>
        <ecNumber evidence="5">2.7.4.27</ecNumber>
    </recommendedName>
</protein>
<evidence type="ECO:0000256" key="3">
    <source>
        <dbReference type="ARBA" id="ARBA00022741"/>
    </source>
</evidence>
<keyword evidence="1 5" id="KW-0723">Serine/threonine-protein kinase</keyword>
<dbReference type="GO" id="GO:0004674">
    <property type="term" value="F:protein serine/threonine kinase activity"/>
    <property type="evidence" value="ECO:0007669"/>
    <property type="project" value="UniProtKB-UniRule"/>
</dbReference>
<evidence type="ECO:0000256" key="4">
    <source>
        <dbReference type="ARBA" id="ARBA00022777"/>
    </source>
</evidence>
<name>A0A1H3QGK3_9FIRM</name>
<keyword evidence="2 5" id="KW-0808">Transferase</keyword>
<dbReference type="GO" id="GO:0043531">
    <property type="term" value="F:ADP binding"/>
    <property type="evidence" value="ECO:0007669"/>
    <property type="project" value="UniProtKB-UniRule"/>
</dbReference>
<dbReference type="STRING" id="415015.SAMN05660462_01939"/>
<comment type="catalytic activity">
    <reaction evidence="5">
        <text>N(tele)-phospho-L-histidyl/O-phospho-L-threonyl-[pyruvate, phosphate dikinase] + phosphate + H(+) = N(tele)-phospho-L-histidyl/L-threonyl-[pyruvate, phosphate dikinase] + diphosphate</text>
        <dbReference type="Rhea" id="RHEA:43696"/>
        <dbReference type="Rhea" id="RHEA-COMP:10650"/>
        <dbReference type="Rhea" id="RHEA-COMP:10651"/>
        <dbReference type="ChEBI" id="CHEBI:15378"/>
        <dbReference type="ChEBI" id="CHEBI:30013"/>
        <dbReference type="ChEBI" id="CHEBI:33019"/>
        <dbReference type="ChEBI" id="CHEBI:43474"/>
        <dbReference type="ChEBI" id="CHEBI:61977"/>
        <dbReference type="ChEBI" id="CHEBI:83586"/>
        <dbReference type="EC" id="2.7.4.27"/>
    </reaction>
</comment>
<dbReference type="PANTHER" id="PTHR31756">
    <property type="entry name" value="PYRUVATE, PHOSPHATE DIKINASE REGULATORY PROTEIN 1, CHLOROPLASTIC"/>
    <property type="match status" value="1"/>
</dbReference>
<keyword evidence="7" id="KW-1185">Reference proteome</keyword>
<dbReference type="InterPro" id="IPR005177">
    <property type="entry name" value="Kinase-pyrophosphorylase"/>
</dbReference>
<evidence type="ECO:0000256" key="5">
    <source>
        <dbReference type="HAMAP-Rule" id="MF_00921"/>
    </source>
</evidence>
<feature type="binding site" evidence="5">
    <location>
        <begin position="150"/>
        <end position="157"/>
    </location>
    <ligand>
        <name>ADP</name>
        <dbReference type="ChEBI" id="CHEBI:456216"/>
    </ligand>
</feature>
<dbReference type="NCBIfam" id="NF003742">
    <property type="entry name" value="PRK05339.1"/>
    <property type="match status" value="1"/>
</dbReference>
<keyword evidence="4 5" id="KW-0418">Kinase</keyword>
<reference evidence="6 7" key="1">
    <citation type="submission" date="2016-10" db="EMBL/GenBank/DDBJ databases">
        <authorList>
            <person name="de Groot N.N."/>
        </authorList>
    </citation>
    <scope>NUCLEOTIDE SEQUENCE [LARGE SCALE GENOMIC DNA]</scope>
    <source>
        <strain evidence="6 7">DSM 21650</strain>
    </source>
</reference>
<evidence type="ECO:0000313" key="7">
    <source>
        <dbReference type="Proteomes" id="UP000198625"/>
    </source>
</evidence>
<dbReference type="GO" id="GO:0016776">
    <property type="term" value="F:phosphotransferase activity, phosphate group as acceptor"/>
    <property type="evidence" value="ECO:0007669"/>
    <property type="project" value="UniProtKB-UniRule"/>
</dbReference>
<dbReference type="RefSeq" id="WP_176967937.1">
    <property type="nucleotide sequence ID" value="NZ_FNQE01000020.1"/>
</dbReference>
<proteinExistence type="inferred from homology"/>
<dbReference type="EC" id="2.7.11.32" evidence="5"/>
<dbReference type="EMBL" id="FNQE01000020">
    <property type="protein sequence ID" value="SDZ12526.1"/>
    <property type="molecule type" value="Genomic_DNA"/>
</dbReference>
<gene>
    <name evidence="6" type="ORF">SAMN05660462_01939</name>
</gene>
<dbReference type="PANTHER" id="PTHR31756:SF3">
    <property type="entry name" value="PYRUVATE, PHOSPHATE DIKINASE REGULATORY PROTEIN 1, CHLOROPLASTIC"/>
    <property type="match status" value="1"/>
</dbReference>
<evidence type="ECO:0000256" key="1">
    <source>
        <dbReference type="ARBA" id="ARBA00022527"/>
    </source>
</evidence>
<evidence type="ECO:0000256" key="2">
    <source>
        <dbReference type="ARBA" id="ARBA00022679"/>
    </source>
</evidence>
<comment type="similarity">
    <text evidence="5">Belongs to the pyruvate, phosphate/water dikinase regulatory protein family. PDRP subfamily.</text>
</comment>
<comment type="catalytic activity">
    <reaction evidence="5">
        <text>N(tele)-phospho-L-histidyl/L-threonyl-[pyruvate, phosphate dikinase] + ADP = N(tele)-phospho-L-histidyl/O-phospho-L-threonyl-[pyruvate, phosphate dikinase] + AMP + H(+)</text>
        <dbReference type="Rhea" id="RHEA:43692"/>
        <dbReference type="Rhea" id="RHEA-COMP:10650"/>
        <dbReference type="Rhea" id="RHEA-COMP:10651"/>
        <dbReference type="ChEBI" id="CHEBI:15378"/>
        <dbReference type="ChEBI" id="CHEBI:30013"/>
        <dbReference type="ChEBI" id="CHEBI:61977"/>
        <dbReference type="ChEBI" id="CHEBI:83586"/>
        <dbReference type="ChEBI" id="CHEBI:456215"/>
        <dbReference type="ChEBI" id="CHEBI:456216"/>
        <dbReference type="EC" id="2.7.11.32"/>
    </reaction>
</comment>
<dbReference type="HAMAP" id="MF_00921">
    <property type="entry name" value="PDRP"/>
    <property type="match status" value="1"/>
</dbReference>
<evidence type="ECO:0000313" key="6">
    <source>
        <dbReference type="EMBL" id="SDZ12526.1"/>
    </source>
</evidence>
<dbReference type="InterPro" id="IPR026565">
    <property type="entry name" value="PPDK_reg"/>
</dbReference>